<comment type="caution">
    <text evidence="1">The sequence shown here is derived from an EMBL/GenBank/DDBJ whole genome shotgun (WGS) entry which is preliminary data.</text>
</comment>
<evidence type="ECO:0000313" key="1">
    <source>
        <dbReference type="EMBL" id="KNE02511.1"/>
    </source>
</evidence>
<dbReference type="AlphaFoldDB" id="A0A0L0P961"/>
<dbReference type="EMBL" id="LGST01000003">
    <property type="protein sequence ID" value="KNE02511.1"/>
    <property type="molecule type" value="Genomic_DNA"/>
</dbReference>
<dbReference type="Proteomes" id="UP000037122">
    <property type="component" value="Unassembled WGS sequence"/>
</dbReference>
<organism evidence="1 2">
    <name type="scientific">Candidozyma auris</name>
    <name type="common">Yeast</name>
    <name type="synonym">Candida auris</name>
    <dbReference type="NCBI Taxonomy" id="498019"/>
    <lineage>
        <taxon>Eukaryota</taxon>
        <taxon>Fungi</taxon>
        <taxon>Dikarya</taxon>
        <taxon>Ascomycota</taxon>
        <taxon>Saccharomycotina</taxon>
        <taxon>Pichiomycetes</taxon>
        <taxon>Metschnikowiaceae</taxon>
        <taxon>Candidozyma</taxon>
    </lineage>
</organism>
<accession>A0A0L0P961</accession>
<proteinExistence type="predicted"/>
<name>A0A0L0P961_CANAR</name>
<sequence length="50" mass="5776">MPGCELLISVGDKQDSKKSNKKKGQKWARLIDWNIHKYTLCEVVPKKLYG</sequence>
<reference evidence="2" key="1">
    <citation type="journal article" date="2015" name="BMC Genomics">
        <title>Draft genome of a commonly misdiagnosed multidrug resistant pathogen Candida auris.</title>
        <authorList>
            <person name="Chatterjee S."/>
            <person name="Alampalli S.V."/>
            <person name="Nageshan R.K."/>
            <person name="Chettiar S.T."/>
            <person name="Joshi S."/>
            <person name="Tatu U.S."/>
        </authorList>
    </citation>
    <scope>NUCLEOTIDE SEQUENCE [LARGE SCALE GENOMIC DNA]</scope>
    <source>
        <strain evidence="2">6684</strain>
    </source>
</reference>
<gene>
    <name evidence="1" type="ORF">QG37_00319</name>
</gene>
<protein>
    <submittedName>
        <fullName evidence="1">Uncharacterized protein</fullName>
    </submittedName>
</protein>
<evidence type="ECO:0000313" key="2">
    <source>
        <dbReference type="Proteomes" id="UP000037122"/>
    </source>
</evidence>